<gene>
    <name evidence="3" type="ORF">AX777_21975</name>
</gene>
<dbReference type="EMBL" id="LSTR01000044">
    <property type="protein sequence ID" value="OAH42123.1"/>
    <property type="molecule type" value="Genomic_DNA"/>
</dbReference>
<proteinExistence type="predicted"/>
<name>A0A177JLQ3_SPHYA</name>
<feature type="chain" id="PRO_5008065098" evidence="2">
    <location>
        <begin position="24"/>
        <end position="126"/>
    </location>
</feature>
<evidence type="ECO:0000256" key="1">
    <source>
        <dbReference type="SAM" id="MobiDB-lite"/>
    </source>
</evidence>
<protein>
    <submittedName>
        <fullName evidence="3">Uncharacterized protein</fullName>
    </submittedName>
</protein>
<comment type="caution">
    <text evidence="3">The sequence shown here is derived from an EMBL/GenBank/DDBJ whole genome shotgun (WGS) entry which is preliminary data.</text>
</comment>
<keyword evidence="2" id="KW-0732">Signal</keyword>
<dbReference type="AlphaFoldDB" id="A0A177JLQ3"/>
<accession>A0A177JLQ3</accession>
<feature type="region of interest" description="Disordered" evidence="1">
    <location>
        <begin position="32"/>
        <end position="126"/>
    </location>
</feature>
<sequence length="126" mass="12643">MKIGAVLAILALAALTPPAPAVAAKDEKLPRCNGRQKRPANLYGTVLPTMPPRNGEASAISPPVEGVPRGTPTLEGAPAPTTNLFPPDDAAPEGQDTSRAGKVPAIGTIEPSAGPTAALPTSYASC</sequence>
<evidence type="ECO:0000313" key="4">
    <source>
        <dbReference type="Proteomes" id="UP000077262"/>
    </source>
</evidence>
<evidence type="ECO:0000256" key="2">
    <source>
        <dbReference type="SAM" id="SignalP"/>
    </source>
</evidence>
<organism evidence="3 4">
    <name type="scientific">Sphingobium yanoikuyae</name>
    <name type="common">Sphingomonas yanoikuyae</name>
    <dbReference type="NCBI Taxonomy" id="13690"/>
    <lineage>
        <taxon>Bacteria</taxon>
        <taxon>Pseudomonadati</taxon>
        <taxon>Pseudomonadota</taxon>
        <taxon>Alphaproteobacteria</taxon>
        <taxon>Sphingomonadales</taxon>
        <taxon>Sphingomonadaceae</taxon>
        <taxon>Sphingobium</taxon>
    </lineage>
</organism>
<dbReference type="Proteomes" id="UP000077262">
    <property type="component" value="Unassembled WGS sequence"/>
</dbReference>
<evidence type="ECO:0000313" key="3">
    <source>
        <dbReference type="EMBL" id="OAH42123.1"/>
    </source>
</evidence>
<reference evidence="3 4" key="1">
    <citation type="submission" date="2016-02" db="EMBL/GenBank/DDBJ databases">
        <authorList>
            <person name="Wen L."/>
            <person name="He K."/>
            <person name="Yang H."/>
        </authorList>
    </citation>
    <scope>NUCLEOTIDE SEQUENCE [LARGE SCALE GENOMIC DNA]</scope>
    <source>
        <strain evidence="3 4">CD09_2</strain>
    </source>
</reference>
<feature type="signal peptide" evidence="2">
    <location>
        <begin position="1"/>
        <end position="23"/>
    </location>
</feature>